<name>A0A178XYI8_9HYPH</name>
<keyword evidence="2" id="KW-1185">Reference proteome</keyword>
<dbReference type="SUPFAM" id="SSF102588">
    <property type="entry name" value="LmbE-like"/>
    <property type="match status" value="1"/>
</dbReference>
<dbReference type="STRING" id="1472378.AU381_09615"/>
<dbReference type="GO" id="GO:0016811">
    <property type="term" value="F:hydrolase activity, acting on carbon-nitrogen (but not peptide) bonds, in linear amides"/>
    <property type="evidence" value="ECO:0007669"/>
    <property type="project" value="TreeGrafter"/>
</dbReference>
<dbReference type="AlphaFoldDB" id="A0A178XYI8"/>
<organism evidence="1 2">
    <name type="scientific">Sinorhizobium glycinis</name>
    <dbReference type="NCBI Taxonomy" id="1472378"/>
    <lineage>
        <taxon>Bacteria</taxon>
        <taxon>Pseudomonadati</taxon>
        <taxon>Pseudomonadota</taxon>
        <taxon>Alphaproteobacteria</taxon>
        <taxon>Hyphomicrobiales</taxon>
        <taxon>Rhizobiaceae</taxon>
        <taxon>Sinorhizobium/Ensifer group</taxon>
        <taxon>Sinorhizobium</taxon>
    </lineage>
</organism>
<dbReference type="Gene3D" id="3.40.50.10320">
    <property type="entry name" value="LmbE-like"/>
    <property type="match status" value="1"/>
</dbReference>
<protein>
    <submittedName>
        <fullName evidence="1">GlcNAc-PI de-N-acetylase</fullName>
    </submittedName>
</protein>
<evidence type="ECO:0000313" key="2">
    <source>
        <dbReference type="Proteomes" id="UP000094025"/>
    </source>
</evidence>
<dbReference type="PANTHER" id="PTHR12993">
    <property type="entry name" value="N-ACETYLGLUCOSAMINYL-PHOSPHATIDYLINOSITOL DE-N-ACETYLASE-RELATED"/>
    <property type="match status" value="1"/>
</dbReference>
<gene>
    <name evidence="1" type="ORF">AU381_09615</name>
</gene>
<dbReference type="Pfam" id="PF02585">
    <property type="entry name" value="PIG-L"/>
    <property type="match status" value="1"/>
</dbReference>
<proteinExistence type="predicted"/>
<accession>A0A178XYI8</accession>
<sequence>MSFGRTLVVAPHPDDEVLGAGGTISRLVSEGEEVFVAVVTEGKPPEFDPEDVARIQAEACRAHEALGVKETFWLRLPAAQLAETAHSALNAALVDLMRRLSPQTVLTPFVGDMHIDHQLTFASALVACRPHQADFPKRILAYETLSETNWNAPYLSPAFAPNVFVDISDHIEAKLEAMQLFASQLRQPPHERSTATLRALATLRGATVMRPAAEAFVLVREVV</sequence>
<dbReference type="InterPro" id="IPR003737">
    <property type="entry name" value="GlcNAc_PI_deacetylase-related"/>
</dbReference>
<dbReference type="RefSeq" id="WP_064241941.1">
    <property type="nucleotide sequence ID" value="NZ_LPUX01000055.1"/>
</dbReference>
<dbReference type="PANTHER" id="PTHR12993:SF29">
    <property type="entry name" value="BLR3841 PROTEIN"/>
    <property type="match status" value="1"/>
</dbReference>
<dbReference type="InterPro" id="IPR024078">
    <property type="entry name" value="LmbE-like_dom_sf"/>
</dbReference>
<dbReference type="EMBL" id="LPUX01000055">
    <property type="protein sequence ID" value="OAP39803.1"/>
    <property type="molecule type" value="Genomic_DNA"/>
</dbReference>
<evidence type="ECO:0000313" key="1">
    <source>
        <dbReference type="EMBL" id="OAP39803.1"/>
    </source>
</evidence>
<dbReference type="Proteomes" id="UP000094025">
    <property type="component" value="Unassembled WGS sequence"/>
</dbReference>
<comment type="caution">
    <text evidence="1">The sequence shown here is derived from an EMBL/GenBank/DDBJ whole genome shotgun (WGS) entry which is preliminary data.</text>
</comment>
<reference evidence="1 2" key="1">
    <citation type="journal article" date="2016" name="Int. J. Syst. Evol. Microbiol.">
        <title>Ensifer glycinis sp. nov., an novel rhizobial species associated with Glycine spp.</title>
        <authorList>
            <person name="Yan H."/>
            <person name="Yan J."/>
            <person name="Sui X.H."/>
            <person name="Wang E.T."/>
            <person name="Chen W.X."/>
            <person name="Zhang X.X."/>
            <person name="Chen W.F."/>
        </authorList>
    </citation>
    <scope>NUCLEOTIDE SEQUENCE [LARGE SCALE GENOMIC DNA]</scope>
    <source>
        <strain evidence="1 2">CCBAU 23380</strain>
    </source>
</reference>